<dbReference type="EMBL" id="JABSTR010000007">
    <property type="protein sequence ID" value="KAH9374639.1"/>
    <property type="molecule type" value="Genomic_DNA"/>
</dbReference>
<dbReference type="VEuPathDB" id="VectorBase:HLOH_062811"/>
<gene>
    <name evidence="1" type="ORF">HPB48_008969</name>
</gene>
<sequence length="78" mass="8690">MATSISPPPPFLETPGTPEIPWHRWFCMFQNIVLAVSNPASRAPASLTGPRGPNDFRFPAGHHLHRSCRFRLQPPTTS</sequence>
<dbReference type="Proteomes" id="UP000821853">
    <property type="component" value="Chromosome 5"/>
</dbReference>
<comment type="caution">
    <text evidence="1">The sequence shown here is derived from an EMBL/GenBank/DDBJ whole genome shotgun (WGS) entry which is preliminary data.</text>
</comment>
<evidence type="ECO:0000313" key="2">
    <source>
        <dbReference type="Proteomes" id="UP000821853"/>
    </source>
</evidence>
<keyword evidence="2" id="KW-1185">Reference proteome</keyword>
<name>A0A9J6GJ39_HAELO</name>
<dbReference type="AlphaFoldDB" id="A0A9J6GJ39"/>
<reference evidence="1 2" key="1">
    <citation type="journal article" date="2020" name="Cell">
        <title>Large-Scale Comparative Analyses of Tick Genomes Elucidate Their Genetic Diversity and Vector Capacities.</title>
        <authorList>
            <consortium name="Tick Genome and Microbiome Consortium (TIGMIC)"/>
            <person name="Jia N."/>
            <person name="Wang J."/>
            <person name="Shi W."/>
            <person name="Du L."/>
            <person name="Sun Y."/>
            <person name="Zhan W."/>
            <person name="Jiang J.F."/>
            <person name="Wang Q."/>
            <person name="Zhang B."/>
            <person name="Ji P."/>
            <person name="Bell-Sakyi L."/>
            <person name="Cui X.M."/>
            <person name="Yuan T.T."/>
            <person name="Jiang B.G."/>
            <person name="Yang W.F."/>
            <person name="Lam T.T."/>
            <person name="Chang Q.C."/>
            <person name="Ding S.J."/>
            <person name="Wang X.J."/>
            <person name="Zhu J.G."/>
            <person name="Ruan X.D."/>
            <person name="Zhao L."/>
            <person name="Wei J.T."/>
            <person name="Ye R.Z."/>
            <person name="Que T.C."/>
            <person name="Du C.H."/>
            <person name="Zhou Y.H."/>
            <person name="Cheng J.X."/>
            <person name="Dai P.F."/>
            <person name="Guo W.B."/>
            <person name="Han X.H."/>
            <person name="Huang E.J."/>
            <person name="Li L.F."/>
            <person name="Wei W."/>
            <person name="Gao Y.C."/>
            <person name="Liu J.Z."/>
            <person name="Shao H.Z."/>
            <person name="Wang X."/>
            <person name="Wang C.C."/>
            <person name="Yang T.C."/>
            <person name="Huo Q.B."/>
            <person name="Li W."/>
            <person name="Chen H.Y."/>
            <person name="Chen S.E."/>
            <person name="Zhou L.G."/>
            <person name="Ni X.B."/>
            <person name="Tian J.H."/>
            <person name="Sheng Y."/>
            <person name="Liu T."/>
            <person name="Pan Y.S."/>
            <person name="Xia L.Y."/>
            <person name="Li J."/>
            <person name="Zhao F."/>
            <person name="Cao W.C."/>
        </authorList>
    </citation>
    <scope>NUCLEOTIDE SEQUENCE [LARGE SCALE GENOMIC DNA]</scope>
    <source>
        <strain evidence="1">HaeL-2018</strain>
    </source>
</reference>
<organism evidence="1 2">
    <name type="scientific">Haemaphysalis longicornis</name>
    <name type="common">Bush tick</name>
    <dbReference type="NCBI Taxonomy" id="44386"/>
    <lineage>
        <taxon>Eukaryota</taxon>
        <taxon>Metazoa</taxon>
        <taxon>Ecdysozoa</taxon>
        <taxon>Arthropoda</taxon>
        <taxon>Chelicerata</taxon>
        <taxon>Arachnida</taxon>
        <taxon>Acari</taxon>
        <taxon>Parasitiformes</taxon>
        <taxon>Ixodida</taxon>
        <taxon>Ixodoidea</taxon>
        <taxon>Ixodidae</taxon>
        <taxon>Haemaphysalinae</taxon>
        <taxon>Haemaphysalis</taxon>
    </lineage>
</organism>
<proteinExistence type="predicted"/>
<accession>A0A9J6GJ39</accession>
<evidence type="ECO:0000313" key="1">
    <source>
        <dbReference type="EMBL" id="KAH9374639.1"/>
    </source>
</evidence>
<protein>
    <submittedName>
        <fullName evidence="1">Uncharacterized protein</fullName>
    </submittedName>
</protein>